<keyword evidence="5 9" id="KW-0547">Nucleotide-binding</keyword>
<comment type="similarity">
    <text evidence="9">Belongs to the TmcA family.</text>
</comment>
<keyword evidence="3 9" id="KW-0808">Transferase</keyword>
<name>A0ABR7QX30_9GAMM</name>
<dbReference type="PROSITE" id="PS51186">
    <property type="entry name" value="GNAT"/>
    <property type="match status" value="1"/>
</dbReference>
<evidence type="ECO:0000313" key="12">
    <source>
        <dbReference type="EMBL" id="MBC9130518.1"/>
    </source>
</evidence>
<comment type="subcellular location">
    <subcellularLocation>
        <location evidence="9">Cytoplasm</location>
    </subcellularLocation>
</comment>
<evidence type="ECO:0000256" key="5">
    <source>
        <dbReference type="ARBA" id="ARBA00022741"/>
    </source>
</evidence>
<evidence type="ECO:0000256" key="8">
    <source>
        <dbReference type="ARBA" id="ARBA00023315"/>
    </source>
</evidence>
<dbReference type="EC" id="2.3.1.193" evidence="9"/>
<dbReference type="Gene3D" id="3.40.630.30">
    <property type="match status" value="1"/>
</dbReference>
<comment type="function">
    <text evidence="9">Catalyzes the formation of N(4)-acetylcytidine (ac(4)C) at the wobble position of tRNA(Met), by using acetyl-CoA as an acetyl donor and ATP (or GTP).</text>
</comment>
<sequence>MKDNFRHLIVIQGDENRIQQQLMTICQKIVDDWVIITEHPELAKLSFNSLHPKEAKQLLGREFTHAIFDARQMFNLDAFAVLSGTLTAGSILLLLLPHHWYHWLDQDSLRWNDDVKPKSVPHFVSHLLHSISYHHQSYPSHCHLLTDKQLQSPQGLIGIIKANQFKHNVLGEFANNTEQSDILHQLLSNADDIALLTAKRGRGKSALAGMFCHHRRCWVTAPNKNAVTTLLKFAPDETIFFAPDELILHLNYSTDRPDWLVIDEAAMIPLPLLYQLLNQSYRILLTSTIDGYEGTGQGLLLKLFKQISKTKLTHHYRLYNPIRWAHNDPLEIFTDQLIVADQYKASHTVTNDEVMIKPLPQAQLVSSSELLAQYFGLLKSAHYRTTLLDLRRILDANHLHLYVAMLAHNIIGALVVIEEGGLTDVLVEDIIRGFRRPRGNLVAQSLVAHAGERQAAVCKSLRINRIALAENHRQQGIGTQMIKHLIQDPQTNSYDYLSVSFAYASDVANFWLKLGFSIVHIGTHKEASSGSYAVMAMYPITDRAKQLQKRMCQRLARNWYWLKNRINQPISIMINHAQQLTRDDKLELTLFATTLYAYSASFAVLSRLANQIKSHNNIKIRQSAPILLALYSSAFNEQSVGKQYSISGKRELIKLLRQEVQALLNFQELFND</sequence>
<evidence type="ECO:0000256" key="2">
    <source>
        <dbReference type="ARBA" id="ARBA00022555"/>
    </source>
</evidence>
<dbReference type="Pfam" id="PF17176">
    <property type="entry name" value="tRNA_bind_3"/>
    <property type="match status" value="1"/>
</dbReference>
<dbReference type="InterPro" id="IPR033442">
    <property type="entry name" value="TmcA_tRNA_bind"/>
</dbReference>
<dbReference type="Pfam" id="PF13718">
    <property type="entry name" value="GNAT_acetyltr_2"/>
    <property type="match status" value="1"/>
</dbReference>
<dbReference type="InterPro" id="IPR013562">
    <property type="entry name" value="TmcA/NAT10_N"/>
</dbReference>
<evidence type="ECO:0000313" key="13">
    <source>
        <dbReference type="Proteomes" id="UP000651208"/>
    </source>
</evidence>
<evidence type="ECO:0000256" key="6">
    <source>
        <dbReference type="ARBA" id="ARBA00022840"/>
    </source>
</evidence>
<dbReference type="Pfam" id="PF05127">
    <property type="entry name" value="NAT10_TcmA_helicase"/>
    <property type="match status" value="1"/>
</dbReference>
<dbReference type="SUPFAM" id="SSF52540">
    <property type="entry name" value="P-loop containing nucleoside triphosphate hydrolases"/>
    <property type="match status" value="1"/>
</dbReference>
<keyword evidence="4 9" id="KW-0819">tRNA processing</keyword>
<evidence type="ECO:0000256" key="7">
    <source>
        <dbReference type="ARBA" id="ARBA00022884"/>
    </source>
</evidence>
<dbReference type="InterPro" id="IPR000182">
    <property type="entry name" value="GNAT_dom"/>
</dbReference>
<evidence type="ECO:0000256" key="4">
    <source>
        <dbReference type="ARBA" id="ARBA00022694"/>
    </source>
</evidence>
<feature type="binding site" evidence="9">
    <location>
        <position position="323"/>
    </location>
    <ligand>
        <name>ATP</name>
        <dbReference type="ChEBI" id="CHEBI:30616"/>
    </ligand>
</feature>
<feature type="domain" description="N-acetyltransferase" evidence="11">
    <location>
        <begin position="354"/>
        <end position="541"/>
    </location>
</feature>
<keyword evidence="2 9" id="KW-0820">tRNA-binding</keyword>
<dbReference type="CDD" id="cd04301">
    <property type="entry name" value="NAT_SF"/>
    <property type="match status" value="1"/>
</dbReference>
<feature type="binding site" evidence="9">
    <location>
        <position position="179"/>
    </location>
    <ligand>
        <name>ATP</name>
        <dbReference type="ChEBI" id="CHEBI:30616"/>
    </ligand>
</feature>
<gene>
    <name evidence="9" type="primary">tmcA</name>
    <name evidence="12" type="ORF">FcAc13_04255</name>
</gene>
<reference evidence="12 13" key="1">
    <citation type="submission" date="2020-06" db="EMBL/GenBank/DDBJ databases">
        <title>Frischella cerana isolated from Apis cerana gut homogenate.</title>
        <authorList>
            <person name="Wolter L.A."/>
            <person name="Suenami S."/>
            <person name="Miyazaki R."/>
        </authorList>
    </citation>
    <scope>NUCLEOTIDE SEQUENCE [LARGE SCALE GENOMIC DNA]</scope>
    <source>
        <strain evidence="12 13">Ac13</strain>
    </source>
</reference>
<dbReference type="InterPro" id="IPR016181">
    <property type="entry name" value="Acyl_CoA_acyltransferase"/>
</dbReference>
<keyword evidence="7 9" id="KW-0694">RNA-binding</keyword>
<keyword evidence="8 9" id="KW-0012">Acyltransferase</keyword>
<dbReference type="InterPro" id="IPR038321">
    <property type="entry name" value="TmcA_C_sf"/>
</dbReference>
<keyword evidence="10" id="KW-0472">Membrane</keyword>
<dbReference type="InterPro" id="IPR027417">
    <property type="entry name" value="P-loop_NTPase"/>
</dbReference>
<evidence type="ECO:0000259" key="11">
    <source>
        <dbReference type="PROSITE" id="PS51186"/>
    </source>
</evidence>
<dbReference type="RefSeq" id="WP_187754967.1">
    <property type="nucleotide sequence ID" value="NZ_JABURY010000010.1"/>
</dbReference>
<dbReference type="HAMAP" id="MF_01886">
    <property type="entry name" value="tRNA_acetyltr_TmcA"/>
    <property type="match status" value="1"/>
</dbReference>
<keyword evidence="10" id="KW-0812">Transmembrane</keyword>
<keyword evidence="1 9" id="KW-0963">Cytoplasm</keyword>
<dbReference type="InterPro" id="IPR024914">
    <property type="entry name" value="tRNA_acetyltr_TmcA"/>
</dbReference>
<comment type="caution">
    <text evidence="12">The sequence shown here is derived from an EMBL/GenBank/DDBJ whole genome shotgun (WGS) entry which is preliminary data.</text>
</comment>
<dbReference type="Proteomes" id="UP000651208">
    <property type="component" value="Unassembled WGS sequence"/>
</dbReference>
<dbReference type="PANTHER" id="PTHR10925">
    <property type="entry name" value="N-ACETYLTRANSFERASE 10"/>
    <property type="match status" value="1"/>
</dbReference>
<dbReference type="Gene3D" id="1.20.120.890">
    <property type="entry name" value="tRNA(Met) cytidine acetyltransferase, tail domain"/>
    <property type="match status" value="1"/>
</dbReference>
<dbReference type="Gene3D" id="3.40.50.11040">
    <property type="match status" value="1"/>
</dbReference>
<keyword evidence="6 9" id="KW-0067">ATP-binding</keyword>
<proteinExistence type="inferred from homology"/>
<comment type="catalytic activity">
    <reaction evidence="9">
        <text>cytidine(34) in elongator tRNA(Met) + acetyl-CoA + ATP + H2O = N(4)-acetylcytidine(34) in elongator tRNA(Met) + ADP + phosphate + CoA + H(+)</text>
        <dbReference type="Rhea" id="RHEA:43788"/>
        <dbReference type="Rhea" id="RHEA-COMP:10693"/>
        <dbReference type="Rhea" id="RHEA-COMP:10694"/>
        <dbReference type="ChEBI" id="CHEBI:15377"/>
        <dbReference type="ChEBI" id="CHEBI:15378"/>
        <dbReference type="ChEBI" id="CHEBI:30616"/>
        <dbReference type="ChEBI" id="CHEBI:43474"/>
        <dbReference type="ChEBI" id="CHEBI:57287"/>
        <dbReference type="ChEBI" id="CHEBI:57288"/>
        <dbReference type="ChEBI" id="CHEBI:74900"/>
        <dbReference type="ChEBI" id="CHEBI:82748"/>
        <dbReference type="ChEBI" id="CHEBI:456216"/>
        <dbReference type="EC" id="2.3.1.193"/>
    </reaction>
</comment>
<dbReference type="InterPro" id="IPR007807">
    <property type="entry name" value="TcmA/NAT10_helicase"/>
</dbReference>
<protein>
    <recommendedName>
        <fullName evidence="9">tRNA(Met) cytidine acetyltransferase TmcA</fullName>
        <ecNumber evidence="9">2.3.1.193</ecNumber>
    </recommendedName>
</protein>
<evidence type="ECO:0000256" key="9">
    <source>
        <dbReference type="HAMAP-Rule" id="MF_01886"/>
    </source>
</evidence>
<organism evidence="12 13">
    <name type="scientific">Frischella japonica</name>
    <dbReference type="NCBI Taxonomy" id="2741544"/>
    <lineage>
        <taxon>Bacteria</taxon>
        <taxon>Pseudomonadati</taxon>
        <taxon>Pseudomonadota</taxon>
        <taxon>Gammaproteobacteria</taxon>
        <taxon>Orbales</taxon>
        <taxon>Orbaceae</taxon>
        <taxon>Frischella</taxon>
    </lineage>
</organism>
<dbReference type="Gene3D" id="3.40.50.300">
    <property type="entry name" value="P-loop containing nucleotide triphosphate hydrolases"/>
    <property type="match status" value="1"/>
</dbReference>
<comment type="caution">
    <text evidence="9">Lacks conserved residue(s) required for the propagation of feature annotation.</text>
</comment>
<dbReference type="EMBL" id="JABURY010000010">
    <property type="protein sequence ID" value="MBC9130518.1"/>
    <property type="molecule type" value="Genomic_DNA"/>
</dbReference>
<keyword evidence="13" id="KW-1185">Reference proteome</keyword>
<dbReference type="SUPFAM" id="SSF55729">
    <property type="entry name" value="Acyl-CoA N-acyltransferases (Nat)"/>
    <property type="match status" value="1"/>
</dbReference>
<dbReference type="PANTHER" id="PTHR10925:SF5">
    <property type="entry name" value="RNA CYTIDINE ACETYLTRANSFERASE"/>
    <property type="match status" value="1"/>
</dbReference>
<evidence type="ECO:0000256" key="3">
    <source>
        <dbReference type="ARBA" id="ARBA00022679"/>
    </source>
</evidence>
<evidence type="ECO:0000256" key="1">
    <source>
        <dbReference type="ARBA" id="ARBA00022490"/>
    </source>
</evidence>
<keyword evidence="10" id="KW-1133">Transmembrane helix</keyword>
<evidence type="ECO:0000256" key="10">
    <source>
        <dbReference type="SAM" id="Phobius"/>
    </source>
</evidence>
<dbReference type="InterPro" id="IPR032672">
    <property type="entry name" value="TmcA/NAT10/Kre33"/>
</dbReference>
<dbReference type="Pfam" id="PF08351">
    <property type="entry name" value="TmcA_N"/>
    <property type="match status" value="1"/>
</dbReference>
<accession>A0ABR7QX30</accession>
<feature type="transmembrane region" description="Helical" evidence="10">
    <location>
        <begin position="78"/>
        <end position="100"/>
    </location>
</feature>